<evidence type="ECO:0000259" key="9">
    <source>
        <dbReference type="Pfam" id="PF00082"/>
    </source>
</evidence>
<organism evidence="10 11">
    <name type="scientific">Kribbella jiaozuonensis</name>
    <dbReference type="NCBI Taxonomy" id="2575441"/>
    <lineage>
        <taxon>Bacteria</taxon>
        <taxon>Bacillati</taxon>
        <taxon>Actinomycetota</taxon>
        <taxon>Actinomycetes</taxon>
        <taxon>Propionibacteriales</taxon>
        <taxon>Kribbellaceae</taxon>
        <taxon>Kribbella</taxon>
    </lineage>
</organism>
<dbReference type="PROSITE" id="PS00136">
    <property type="entry name" value="SUBTILASE_ASP"/>
    <property type="match status" value="1"/>
</dbReference>
<feature type="active site" description="Charge relay system" evidence="5">
    <location>
        <position position="232"/>
    </location>
</feature>
<dbReference type="PANTHER" id="PTHR43806">
    <property type="entry name" value="PEPTIDASE S8"/>
    <property type="match status" value="1"/>
</dbReference>
<feature type="signal peptide" evidence="8">
    <location>
        <begin position="1"/>
        <end position="22"/>
    </location>
</feature>
<reference evidence="10 11" key="1">
    <citation type="submission" date="2019-04" db="EMBL/GenBank/DDBJ databases">
        <title>Kribbella sp. NEAU-THZ 27 nov., a novel actinomycete isolated from soil.</title>
        <authorList>
            <person name="Duan L."/>
        </authorList>
    </citation>
    <scope>NUCLEOTIDE SEQUENCE [LARGE SCALE GENOMIC DNA]</scope>
    <source>
        <strain evidence="11">NEAU-THZ27</strain>
    </source>
</reference>
<dbReference type="OrthoDB" id="9813435at2"/>
<evidence type="ECO:0000256" key="7">
    <source>
        <dbReference type="SAM" id="MobiDB-lite"/>
    </source>
</evidence>
<keyword evidence="2 5" id="KW-0645">Protease</keyword>
<dbReference type="InterPro" id="IPR036852">
    <property type="entry name" value="Peptidase_S8/S53_dom_sf"/>
</dbReference>
<dbReference type="EMBL" id="SZPZ01000004">
    <property type="protein sequence ID" value="TKK76126.1"/>
    <property type="molecule type" value="Genomic_DNA"/>
</dbReference>
<dbReference type="InterPro" id="IPR022398">
    <property type="entry name" value="Peptidase_S8_His-AS"/>
</dbReference>
<dbReference type="InterPro" id="IPR015500">
    <property type="entry name" value="Peptidase_S8_subtilisin-rel"/>
</dbReference>
<feature type="compositionally biased region" description="Basic and acidic residues" evidence="7">
    <location>
        <begin position="134"/>
        <end position="143"/>
    </location>
</feature>
<comment type="caution">
    <text evidence="10">The sequence shown here is derived from an EMBL/GenBank/DDBJ whole genome shotgun (WGS) entry which is preliminary data.</text>
</comment>
<keyword evidence="8" id="KW-0732">Signal</keyword>
<feature type="chain" id="PRO_5038664342" evidence="8">
    <location>
        <begin position="23"/>
        <end position="577"/>
    </location>
</feature>
<evidence type="ECO:0000256" key="3">
    <source>
        <dbReference type="ARBA" id="ARBA00022801"/>
    </source>
</evidence>
<dbReference type="InterPro" id="IPR023827">
    <property type="entry name" value="Peptidase_S8_Asp-AS"/>
</dbReference>
<dbReference type="GO" id="GO:0004252">
    <property type="term" value="F:serine-type endopeptidase activity"/>
    <property type="evidence" value="ECO:0007669"/>
    <property type="project" value="UniProtKB-UniRule"/>
</dbReference>
<dbReference type="PANTHER" id="PTHR43806:SF11">
    <property type="entry name" value="CEREVISIN-RELATED"/>
    <property type="match status" value="1"/>
</dbReference>
<feature type="domain" description="Peptidase S8/S53" evidence="9">
    <location>
        <begin position="168"/>
        <end position="524"/>
    </location>
</feature>
<accession>A0A4U3LNQ5</accession>
<dbReference type="PROSITE" id="PS51892">
    <property type="entry name" value="SUBTILASE"/>
    <property type="match status" value="1"/>
</dbReference>
<dbReference type="SUPFAM" id="SSF52743">
    <property type="entry name" value="Subtilisin-like"/>
    <property type="match status" value="1"/>
</dbReference>
<keyword evidence="3 5" id="KW-0378">Hydrolase</keyword>
<gene>
    <name evidence="10" type="ORF">FDA38_27290</name>
</gene>
<comment type="similarity">
    <text evidence="1 5 6">Belongs to the peptidase S8 family.</text>
</comment>
<proteinExistence type="inferred from homology"/>
<dbReference type="AlphaFoldDB" id="A0A4U3LNQ5"/>
<dbReference type="InterPro" id="IPR000209">
    <property type="entry name" value="Peptidase_S8/S53_dom"/>
</dbReference>
<evidence type="ECO:0000256" key="6">
    <source>
        <dbReference type="RuleBase" id="RU003355"/>
    </source>
</evidence>
<protein>
    <submittedName>
        <fullName evidence="10">Peptidase S8</fullName>
    </submittedName>
</protein>
<feature type="region of interest" description="Disordered" evidence="7">
    <location>
        <begin position="127"/>
        <end position="148"/>
    </location>
</feature>
<dbReference type="RefSeq" id="WP_137256995.1">
    <property type="nucleotide sequence ID" value="NZ_JBHSPQ010000003.1"/>
</dbReference>
<dbReference type="InterPro" id="IPR050131">
    <property type="entry name" value="Peptidase_S8_subtilisin-like"/>
</dbReference>
<keyword evidence="4 5" id="KW-0720">Serine protease</keyword>
<dbReference type="Gene3D" id="3.40.50.200">
    <property type="entry name" value="Peptidase S8/S53 domain"/>
    <property type="match status" value="1"/>
</dbReference>
<feature type="active site" description="Charge relay system" evidence="5">
    <location>
        <position position="177"/>
    </location>
</feature>
<dbReference type="Pfam" id="PF00082">
    <property type="entry name" value="Peptidase_S8"/>
    <property type="match status" value="1"/>
</dbReference>
<evidence type="ECO:0000313" key="11">
    <source>
        <dbReference type="Proteomes" id="UP000305836"/>
    </source>
</evidence>
<evidence type="ECO:0000256" key="1">
    <source>
        <dbReference type="ARBA" id="ARBA00011073"/>
    </source>
</evidence>
<sequence>MRKYVMRAAIAAASVTGLLWVAAGTGTATSGQERQYVVLYAQGGSAAAAHAAIAAAGGTVLDENTAIGVATVTTKSDAFPAAARGSSAIVGVARSTVIGHAPDDRLANNNTSFKRDAAQADLLGARAGRATSKAADKDKKKQEPLAGLQWDMQQIGATADGSQRYEQGKGVRVGIIDTGVDGSHPDITANFDKALSRNFTTDIPVDANGTTVDGPCEHPSCVDPVDEDDNGHGTHVASEIASPVNKLGIAGVAPKATIVNLRAGQDAGFFFLQPTVDALTYAGDHGIDVVNMSFYVDPWLFNCTNNPADPPEFQAEQATVIQAMQRALDYAYAHGVTLVAAAGNGATDYTKTIVDSSSPDFPSVPGEAPYTRTIPTSCISMPSEGNHVLSVTSTGISTRKAYYSDYGNGYADLSAPGGDVYDTADQKRDITKAILAAYPKHLAVERGQLNPDGTPNTPSVVQSCNKGVCGYYQYLQGTSMASPHAAGVAVLAVGRLGVKDHVNGGKKASPAAVEQLLRGTATDHACPTPPLFTYTRQVLQADGTFLTVTTNHLCEGTTANNGFYGDGIVNAKKVAKG</sequence>
<evidence type="ECO:0000256" key="2">
    <source>
        <dbReference type="ARBA" id="ARBA00022670"/>
    </source>
</evidence>
<dbReference type="Proteomes" id="UP000305836">
    <property type="component" value="Unassembled WGS sequence"/>
</dbReference>
<name>A0A4U3LNQ5_9ACTN</name>
<dbReference type="PROSITE" id="PS00138">
    <property type="entry name" value="SUBTILASE_SER"/>
    <property type="match status" value="1"/>
</dbReference>
<dbReference type="InterPro" id="IPR023828">
    <property type="entry name" value="Peptidase_S8_Ser-AS"/>
</dbReference>
<dbReference type="PRINTS" id="PR00723">
    <property type="entry name" value="SUBTILISIN"/>
</dbReference>
<evidence type="ECO:0000256" key="4">
    <source>
        <dbReference type="ARBA" id="ARBA00022825"/>
    </source>
</evidence>
<dbReference type="PROSITE" id="PS00137">
    <property type="entry name" value="SUBTILASE_HIS"/>
    <property type="match status" value="1"/>
</dbReference>
<evidence type="ECO:0000313" key="10">
    <source>
        <dbReference type="EMBL" id="TKK76126.1"/>
    </source>
</evidence>
<feature type="active site" description="Charge relay system" evidence="5">
    <location>
        <position position="479"/>
    </location>
</feature>
<dbReference type="GO" id="GO:0006508">
    <property type="term" value="P:proteolysis"/>
    <property type="evidence" value="ECO:0007669"/>
    <property type="project" value="UniProtKB-KW"/>
</dbReference>
<evidence type="ECO:0000256" key="5">
    <source>
        <dbReference type="PROSITE-ProRule" id="PRU01240"/>
    </source>
</evidence>
<keyword evidence="11" id="KW-1185">Reference proteome</keyword>
<evidence type="ECO:0000256" key="8">
    <source>
        <dbReference type="SAM" id="SignalP"/>
    </source>
</evidence>